<dbReference type="InterPro" id="IPR036188">
    <property type="entry name" value="FAD/NAD-bd_sf"/>
</dbReference>
<keyword evidence="4" id="KW-0560">Oxidoreductase</keyword>
<dbReference type="InterPro" id="IPR017900">
    <property type="entry name" value="4Fe4S_Fe_S_CS"/>
</dbReference>
<feature type="domain" description="4Fe-4S ferredoxin-type" evidence="5">
    <location>
        <begin position="22"/>
        <end position="51"/>
    </location>
</feature>
<dbReference type="EMBL" id="BARS01048815">
    <property type="protein sequence ID" value="GAG28315.1"/>
    <property type="molecule type" value="Genomic_DNA"/>
</dbReference>
<dbReference type="Gene3D" id="3.30.70.20">
    <property type="match status" value="1"/>
</dbReference>
<sequence>CIGLATCVNACQFGALSMGDDNLPVVDHDRCVGCGACAKACPKGIISLTSQTSRIQHIYTTDECTAPCQRTCPAGIDIPGYIRQIRAGNYREAIRIIKEANPFPLTCGRVCPHPCEDMCRLGRLDKPVDINHLKRFVADMEMRSGERIMPYKAPATGKRVAIIGGGPAGLTAAYYLSRLGHSTTIFETMPRLGGMLRYGIPEYRLPKATLDWEIEGILSMGVEVKTDVSMGTDFTIKTLKDD</sequence>
<dbReference type="PROSITE" id="PS00198">
    <property type="entry name" value="4FE4S_FER_1"/>
    <property type="match status" value="1"/>
</dbReference>
<reference evidence="6" key="1">
    <citation type="journal article" date="2014" name="Front. Microbiol.">
        <title>High frequency of phylogenetically diverse reductive dehalogenase-homologous genes in deep subseafloor sedimentary metagenomes.</title>
        <authorList>
            <person name="Kawai M."/>
            <person name="Futagami T."/>
            <person name="Toyoda A."/>
            <person name="Takaki Y."/>
            <person name="Nishi S."/>
            <person name="Hori S."/>
            <person name="Arai W."/>
            <person name="Tsubouchi T."/>
            <person name="Morono Y."/>
            <person name="Uchiyama I."/>
            <person name="Ito T."/>
            <person name="Fujiyama A."/>
            <person name="Inagaki F."/>
            <person name="Takami H."/>
        </authorList>
    </citation>
    <scope>NUCLEOTIDE SEQUENCE</scope>
    <source>
        <strain evidence="6">Expedition CK06-06</strain>
    </source>
</reference>
<feature type="non-terminal residue" evidence="6">
    <location>
        <position position="1"/>
    </location>
</feature>
<comment type="cofactor">
    <cofactor evidence="1">
        <name>FMN</name>
        <dbReference type="ChEBI" id="CHEBI:58210"/>
    </cofactor>
</comment>
<evidence type="ECO:0000259" key="5">
    <source>
        <dbReference type="PROSITE" id="PS51379"/>
    </source>
</evidence>
<gene>
    <name evidence="6" type="ORF">S01H1_73089</name>
</gene>
<dbReference type="SUPFAM" id="SSF51905">
    <property type="entry name" value="FAD/NAD(P)-binding domain"/>
    <property type="match status" value="1"/>
</dbReference>
<dbReference type="InterPro" id="IPR017896">
    <property type="entry name" value="4Fe4S_Fe-S-bd"/>
</dbReference>
<organism evidence="6">
    <name type="scientific">marine sediment metagenome</name>
    <dbReference type="NCBI Taxonomy" id="412755"/>
    <lineage>
        <taxon>unclassified sequences</taxon>
        <taxon>metagenomes</taxon>
        <taxon>ecological metagenomes</taxon>
    </lineage>
</organism>
<dbReference type="Gene3D" id="3.50.50.60">
    <property type="entry name" value="FAD/NAD(P)-binding domain"/>
    <property type="match status" value="1"/>
</dbReference>
<dbReference type="Pfam" id="PF13450">
    <property type="entry name" value="NAD_binding_8"/>
    <property type="match status" value="1"/>
</dbReference>
<dbReference type="AlphaFoldDB" id="X0WCE5"/>
<evidence type="ECO:0000256" key="2">
    <source>
        <dbReference type="ARBA" id="ARBA00022630"/>
    </source>
</evidence>
<evidence type="ECO:0000256" key="4">
    <source>
        <dbReference type="ARBA" id="ARBA00023002"/>
    </source>
</evidence>
<comment type="caution">
    <text evidence="6">The sequence shown here is derived from an EMBL/GenBank/DDBJ whole genome shotgun (WGS) entry which is preliminary data.</text>
</comment>
<dbReference type="SUPFAM" id="SSF54862">
    <property type="entry name" value="4Fe-4S ferredoxins"/>
    <property type="match status" value="1"/>
</dbReference>
<dbReference type="Pfam" id="PF12838">
    <property type="entry name" value="Fer4_7"/>
    <property type="match status" value="1"/>
</dbReference>
<dbReference type="InterPro" id="IPR028261">
    <property type="entry name" value="DPD_II"/>
</dbReference>
<dbReference type="GO" id="GO:0051536">
    <property type="term" value="F:iron-sulfur cluster binding"/>
    <property type="evidence" value="ECO:0007669"/>
    <property type="project" value="InterPro"/>
</dbReference>
<evidence type="ECO:0000256" key="3">
    <source>
        <dbReference type="ARBA" id="ARBA00022643"/>
    </source>
</evidence>
<proteinExistence type="predicted"/>
<keyword evidence="3" id="KW-0288">FMN</keyword>
<dbReference type="PANTHER" id="PTHR43073">
    <property type="entry name" value="DIHYDROPYRIMIDINE DEHYDROGENASE [NADP(+)]"/>
    <property type="match status" value="1"/>
</dbReference>
<dbReference type="Pfam" id="PF14691">
    <property type="entry name" value="Fer4_20"/>
    <property type="match status" value="1"/>
</dbReference>
<name>X0WCE5_9ZZZZ</name>
<accession>X0WCE5</accession>
<feature type="domain" description="4Fe-4S ferredoxin-type" evidence="5">
    <location>
        <begin position="1"/>
        <end position="21"/>
    </location>
</feature>
<dbReference type="PANTHER" id="PTHR43073:SF2">
    <property type="entry name" value="DIHYDROPYRIMIDINE DEHYDROGENASE [NADP(+)]"/>
    <property type="match status" value="1"/>
</dbReference>
<dbReference type="GO" id="GO:0016491">
    <property type="term" value="F:oxidoreductase activity"/>
    <property type="evidence" value="ECO:0007669"/>
    <property type="project" value="UniProtKB-KW"/>
</dbReference>
<evidence type="ECO:0000256" key="1">
    <source>
        <dbReference type="ARBA" id="ARBA00001917"/>
    </source>
</evidence>
<dbReference type="InterPro" id="IPR009051">
    <property type="entry name" value="Helical_ferredxn"/>
</dbReference>
<dbReference type="PRINTS" id="PR00419">
    <property type="entry name" value="ADXRDTASE"/>
</dbReference>
<protein>
    <recommendedName>
        <fullName evidence="5">4Fe-4S ferredoxin-type domain-containing protein</fullName>
    </recommendedName>
</protein>
<keyword evidence="2" id="KW-0285">Flavoprotein</keyword>
<evidence type="ECO:0000313" key="6">
    <source>
        <dbReference type="EMBL" id="GAG28315.1"/>
    </source>
</evidence>
<feature type="non-terminal residue" evidence="6">
    <location>
        <position position="242"/>
    </location>
</feature>
<dbReference type="PROSITE" id="PS51379">
    <property type="entry name" value="4FE4S_FER_2"/>
    <property type="match status" value="2"/>
</dbReference>
<dbReference type="Gene3D" id="1.10.1060.10">
    <property type="entry name" value="Alpha-helical ferredoxin"/>
    <property type="match status" value="1"/>
</dbReference>